<dbReference type="STRING" id="1073325.SAMN05444483_10794"/>
<dbReference type="EMBL" id="FQVT01000007">
    <property type="protein sequence ID" value="SHG26067.1"/>
    <property type="molecule type" value="Genomic_DNA"/>
</dbReference>
<evidence type="ECO:0008006" key="3">
    <source>
        <dbReference type="Google" id="ProtNLM"/>
    </source>
</evidence>
<dbReference type="OrthoDB" id="1404627at2"/>
<proteinExistence type="predicted"/>
<evidence type="ECO:0000313" key="2">
    <source>
        <dbReference type="Proteomes" id="UP000183945"/>
    </source>
</evidence>
<organism evidence="1 2">
    <name type="scientific">Salegentibacter echinorum</name>
    <dbReference type="NCBI Taxonomy" id="1073325"/>
    <lineage>
        <taxon>Bacteria</taxon>
        <taxon>Pseudomonadati</taxon>
        <taxon>Bacteroidota</taxon>
        <taxon>Flavobacteriia</taxon>
        <taxon>Flavobacteriales</taxon>
        <taxon>Flavobacteriaceae</taxon>
        <taxon>Salegentibacter</taxon>
    </lineage>
</organism>
<dbReference type="InterPro" id="IPR043766">
    <property type="entry name" value="BfmA-like"/>
</dbReference>
<reference evidence="2" key="1">
    <citation type="submission" date="2016-11" db="EMBL/GenBank/DDBJ databases">
        <authorList>
            <person name="Varghese N."/>
            <person name="Submissions S."/>
        </authorList>
    </citation>
    <scope>NUCLEOTIDE SEQUENCE [LARGE SCALE GENOMIC DNA]</scope>
    <source>
        <strain evidence="2">DSM 24579</strain>
    </source>
</reference>
<evidence type="ECO:0000313" key="1">
    <source>
        <dbReference type="EMBL" id="SHG26067.1"/>
    </source>
</evidence>
<protein>
    <recommendedName>
        <fullName evidence="3">Mobilization protein</fullName>
    </recommendedName>
</protein>
<accession>A0A1M5ICU1</accession>
<sequence length="343" mass="39228">MYITITAQKLGKTYAQSAAGFANYLEKENQGLEQNQQEHFFSQYEDNISAEEVVQEIDGNAANLKKKEPKFYSITVNPSKYELGKLENSSKDLKRYTRELMKEYACSFNREINGRPVSVDDIKYYAKIEHQRNFKGTDWQIRENQTFATRILQLKNELRDIKQGRSEGDIKKIKSEIGNLERQAPHQQDGKRIVQGMQKAGNQSHIHIIVSRKDASNSYSLSPGSRYKSSEVEMHGKKVKRGFDRDAFFNKAEKTFDKTFGYQRNFAETYKARKQFVKSPKIYFASLMKLPTSEKAIAFKLMQKTGAPIMPSIPTNQAQLALKVFNTLKRGVGVAIKSSSIGI</sequence>
<dbReference type="Proteomes" id="UP000183945">
    <property type="component" value="Unassembled WGS sequence"/>
</dbReference>
<dbReference type="AlphaFoldDB" id="A0A1M5ICU1"/>
<name>A0A1M5ICU1_SALEC</name>
<gene>
    <name evidence="1" type="ORF">SAMN05444483_10794</name>
</gene>
<dbReference type="Pfam" id="PF18976">
    <property type="entry name" value="DUF5712"/>
    <property type="match status" value="1"/>
</dbReference>
<keyword evidence="2" id="KW-1185">Reference proteome</keyword>
<dbReference type="RefSeq" id="WP_072879995.1">
    <property type="nucleotide sequence ID" value="NZ_FQVT01000007.1"/>
</dbReference>
<dbReference type="InterPro" id="IPR048098">
    <property type="entry name" value="MobB"/>
</dbReference>
<dbReference type="NCBIfam" id="NF041495">
    <property type="entry name" value="MobB_relaxase"/>
    <property type="match status" value="1"/>
</dbReference>